<comment type="cofactor">
    <cofactor evidence="12">
        <name>Mn(2+)</name>
        <dbReference type="ChEBI" id="CHEBI:29035"/>
    </cofactor>
    <text evidence="12">Binds 2 manganese ions per subunit.</text>
</comment>
<evidence type="ECO:0000313" key="15">
    <source>
        <dbReference type="Proteomes" id="UP001597493"/>
    </source>
</evidence>
<dbReference type="PANTHER" id="PTHR43782:SF3">
    <property type="entry name" value="ARGINASE"/>
    <property type="match status" value="1"/>
</dbReference>
<evidence type="ECO:0000256" key="8">
    <source>
        <dbReference type="ARBA" id="ARBA00047391"/>
    </source>
</evidence>
<dbReference type="PROSITE" id="PS01053">
    <property type="entry name" value="ARGINASE_1"/>
    <property type="match status" value="1"/>
</dbReference>
<dbReference type="CDD" id="cd09989">
    <property type="entry name" value="Arginase"/>
    <property type="match status" value="1"/>
</dbReference>
<feature type="region of interest" description="Disordered" evidence="13">
    <location>
        <begin position="66"/>
        <end position="93"/>
    </location>
</feature>
<keyword evidence="7 12" id="KW-0464">Manganese</keyword>
<dbReference type="Pfam" id="PF00491">
    <property type="entry name" value="Arginase"/>
    <property type="match status" value="1"/>
</dbReference>
<accession>A0ABW5QXY5</accession>
<evidence type="ECO:0000256" key="7">
    <source>
        <dbReference type="ARBA" id="ARBA00023211"/>
    </source>
</evidence>
<dbReference type="GO" id="GO:0004053">
    <property type="term" value="F:arginase activity"/>
    <property type="evidence" value="ECO:0007669"/>
    <property type="project" value="UniProtKB-EC"/>
</dbReference>
<dbReference type="InterPro" id="IPR014033">
    <property type="entry name" value="Arginase"/>
</dbReference>
<name>A0ABW5QXY5_9BACL</name>
<evidence type="ECO:0000256" key="11">
    <source>
        <dbReference type="RuleBase" id="RU003684"/>
    </source>
</evidence>
<keyword evidence="4 12" id="KW-0056">Arginine metabolism</keyword>
<dbReference type="PROSITE" id="PS51409">
    <property type="entry name" value="ARGINASE_2"/>
    <property type="match status" value="1"/>
</dbReference>
<dbReference type="EC" id="3.5.3.1" evidence="2 9"/>
<keyword evidence="15" id="KW-1185">Reference proteome</keyword>
<evidence type="ECO:0000256" key="12">
    <source>
        <dbReference type="RuleBase" id="RU361159"/>
    </source>
</evidence>
<protein>
    <recommendedName>
        <fullName evidence="3 9">Arginase</fullName>
        <ecNumber evidence="2 9">3.5.3.1</ecNumber>
    </recommendedName>
</protein>
<dbReference type="Proteomes" id="UP001597493">
    <property type="component" value="Unassembled WGS sequence"/>
</dbReference>
<comment type="pathway">
    <text evidence="1">Nitrogen metabolism; urea cycle; L-ornithine and urea from L-arginine: step 1/1.</text>
</comment>
<dbReference type="PRINTS" id="PR00116">
    <property type="entry name" value="ARGINASE"/>
</dbReference>
<keyword evidence="5 12" id="KW-0479">Metal-binding</keyword>
<dbReference type="NCBIfam" id="TIGR01229">
    <property type="entry name" value="rocF_arginase"/>
    <property type="match status" value="1"/>
</dbReference>
<sequence>MERDVEVLSVPFGLGAGVSGSEHGPEAVVAENLLHRLRASGRRVRHRIIEADGGAVRSKRSSAVFGAPAPVDRSGDSGGKPGDAGCAFRSGANGGPEGMKHEAEVLAINMLLAKETAEAAKQGRFPLVIGGDHSIAIGSLAGLASHYRKLGVIWFDAHADLNTELTSPSGNMHGIPLAVGLNRSRLKLADVWRGAMPLRPERMAIVAARDIDPGEKELIREAGIRLFAMKEIRERGIERVMLEALHIAGNGADGVHFSFDIDSVDPLEAPGTGTPVPEGLTSHEAYAAFGVLRRAGRITSMDAVEVNPLLDGRGGRTAKLAAKLIVSLFK</sequence>
<evidence type="ECO:0000256" key="9">
    <source>
        <dbReference type="NCBIfam" id="TIGR01229"/>
    </source>
</evidence>
<keyword evidence="6 11" id="KW-0378">Hydrolase</keyword>
<evidence type="ECO:0000313" key="14">
    <source>
        <dbReference type="EMBL" id="MFD2661177.1"/>
    </source>
</evidence>
<evidence type="ECO:0000256" key="5">
    <source>
        <dbReference type="ARBA" id="ARBA00022723"/>
    </source>
</evidence>
<proteinExistence type="inferred from homology"/>
<evidence type="ECO:0000256" key="4">
    <source>
        <dbReference type="ARBA" id="ARBA00022503"/>
    </source>
</evidence>
<evidence type="ECO:0000256" key="13">
    <source>
        <dbReference type="SAM" id="MobiDB-lite"/>
    </source>
</evidence>
<evidence type="ECO:0000256" key="6">
    <source>
        <dbReference type="ARBA" id="ARBA00022801"/>
    </source>
</evidence>
<dbReference type="InterPro" id="IPR006035">
    <property type="entry name" value="Ureohydrolase"/>
</dbReference>
<comment type="similarity">
    <text evidence="10 11">Belongs to the arginase family.</text>
</comment>
<gene>
    <name evidence="14" type="primary">rocF</name>
    <name evidence="14" type="ORF">ACFSW5_13045</name>
</gene>
<evidence type="ECO:0000256" key="3">
    <source>
        <dbReference type="ARBA" id="ARBA00018123"/>
    </source>
</evidence>
<dbReference type="Gene3D" id="3.40.800.10">
    <property type="entry name" value="Ureohydrolase domain"/>
    <property type="match status" value="1"/>
</dbReference>
<dbReference type="SUPFAM" id="SSF52768">
    <property type="entry name" value="Arginase/deacetylase"/>
    <property type="match status" value="1"/>
</dbReference>
<reference evidence="15" key="1">
    <citation type="journal article" date="2019" name="Int. J. Syst. Evol. Microbiol.">
        <title>The Global Catalogue of Microorganisms (GCM) 10K type strain sequencing project: providing services to taxonomists for standard genome sequencing and annotation.</title>
        <authorList>
            <consortium name="The Broad Institute Genomics Platform"/>
            <consortium name="The Broad Institute Genome Sequencing Center for Infectious Disease"/>
            <person name="Wu L."/>
            <person name="Ma J."/>
        </authorList>
    </citation>
    <scope>NUCLEOTIDE SEQUENCE [LARGE SCALE GENOMIC DNA]</scope>
    <source>
        <strain evidence="15">TISTR 1827</strain>
    </source>
</reference>
<comment type="catalytic activity">
    <reaction evidence="8 12">
        <text>L-arginine + H2O = urea + L-ornithine</text>
        <dbReference type="Rhea" id="RHEA:20569"/>
        <dbReference type="ChEBI" id="CHEBI:15377"/>
        <dbReference type="ChEBI" id="CHEBI:16199"/>
        <dbReference type="ChEBI" id="CHEBI:32682"/>
        <dbReference type="ChEBI" id="CHEBI:46911"/>
        <dbReference type="EC" id="3.5.3.1"/>
    </reaction>
</comment>
<comment type="caution">
    <text evidence="14">The sequence shown here is derived from an EMBL/GenBank/DDBJ whole genome shotgun (WGS) entry which is preliminary data.</text>
</comment>
<evidence type="ECO:0000256" key="1">
    <source>
        <dbReference type="ARBA" id="ARBA00005098"/>
    </source>
</evidence>
<dbReference type="InterPro" id="IPR020855">
    <property type="entry name" value="Ureohydrolase_Mn_BS"/>
</dbReference>
<organism evidence="14 15">
    <name type="scientific">Paenibacillus thailandensis</name>
    <dbReference type="NCBI Taxonomy" id="393250"/>
    <lineage>
        <taxon>Bacteria</taxon>
        <taxon>Bacillati</taxon>
        <taxon>Bacillota</taxon>
        <taxon>Bacilli</taxon>
        <taxon>Bacillales</taxon>
        <taxon>Paenibacillaceae</taxon>
        <taxon>Paenibacillus</taxon>
    </lineage>
</organism>
<evidence type="ECO:0000256" key="2">
    <source>
        <dbReference type="ARBA" id="ARBA00012168"/>
    </source>
</evidence>
<dbReference type="PANTHER" id="PTHR43782">
    <property type="entry name" value="ARGINASE"/>
    <property type="match status" value="1"/>
</dbReference>
<dbReference type="EMBL" id="JBHUMY010000012">
    <property type="protein sequence ID" value="MFD2661177.1"/>
    <property type="molecule type" value="Genomic_DNA"/>
</dbReference>
<dbReference type="InterPro" id="IPR023696">
    <property type="entry name" value="Ureohydrolase_dom_sf"/>
</dbReference>
<dbReference type="RefSeq" id="WP_379273617.1">
    <property type="nucleotide sequence ID" value="NZ_JBHUGT010000024.1"/>
</dbReference>
<evidence type="ECO:0000256" key="10">
    <source>
        <dbReference type="PROSITE-ProRule" id="PRU00742"/>
    </source>
</evidence>